<gene>
    <name evidence="3" type="ORF">GCM10007036_20980</name>
</gene>
<evidence type="ECO:0000256" key="1">
    <source>
        <dbReference type="SAM" id="MobiDB-lite"/>
    </source>
</evidence>
<sequence length="344" mass="37857">MLDRKDPKTATGSTKPVAKSKGGDDAREAAGRSFLVVNPERQFDVIRGLASPVRVRILRLLRRSGALNVNQIAEKLGLPQSTIATNIQILEEAELILTDVVKAAKGQQKICSARFDEIVVRLDADDPSRDKNVIEVEMPLGLYTSYDVSAPCGMCSTQSIMGVLDVPDLFLDPCRVQAALIWFGRGFVEYKFPNNAKVLKADLAEIEFQMELSSEVPGTNTNWPSDISLWVNGVKAGTWTCPGDYGDRRGALTPRWWKLEGSQYGVLTRWRITPSGSFMNDEKLSDVSLADLSLSDHHSIRLRVGIEPSASHPGGVNIFGRGFGNHNQDILMRLHLRPTGSPKS</sequence>
<accession>A0A917I771</accession>
<dbReference type="InterPro" id="IPR036388">
    <property type="entry name" value="WH-like_DNA-bd_sf"/>
</dbReference>
<dbReference type="PIRSF" id="PIRSF030050">
    <property type="entry name" value="UCP030050_HTH"/>
    <property type="match status" value="1"/>
</dbReference>
<dbReference type="RefSeq" id="WP_188517556.1">
    <property type="nucleotide sequence ID" value="NZ_BMES01000001.1"/>
</dbReference>
<dbReference type="GO" id="GO:0003700">
    <property type="term" value="F:DNA-binding transcription factor activity"/>
    <property type="evidence" value="ECO:0007669"/>
    <property type="project" value="InterPro"/>
</dbReference>
<dbReference type="SMART" id="SM00418">
    <property type="entry name" value="HTH_ARSR"/>
    <property type="match status" value="1"/>
</dbReference>
<dbReference type="EMBL" id="BMES01000001">
    <property type="protein sequence ID" value="GGH18625.1"/>
    <property type="molecule type" value="Genomic_DNA"/>
</dbReference>
<reference evidence="3" key="1">
    <citation type="journal article" date="2014" name="Int. J. Syst. Evol. Microbiol.">
        <title>Complete genome sequence of Corynebacterium casei LMG S-19264T (=DSM 44701T), isolated from a smear-ripened cheese.</title>
        <authorList>
            <consortium name="US DOE Joint Genome Institute (JGI-PGF)"/>
            <person name="Walter F."/>
            <person name="Albersmeier A."/>
            <person name="Kalinowski J."/>
            <person name="Ruckert C."/>
        </authorList>
    </citation>
    <scope>NUCLEOTIDE SEQUENCE</scope>
    <source>
        <strain evidence="3">CGMCC 1.12214</strain>
    </source>
</reference>
<comment type="caution">
    <text evidence="3">The sequence shown here is derived from an EMBL/GenBank/DDBJ whole genome shotgun (WGS) entry which is preliminary data.</text>
</comment>
<evidence type="ECO:0000313" key="3">
    <source>
        <dbReference type="EMBL" id="GGH18625.1"/>
    </source>
</evidence>
<reference evidence="3" key="2">
    <citation type="submission" date="2020-09" db="EMBL/GenBank/DDBJ databases">
        <authorList>
            <person name="Sun Q."/>
            <person name="Zhou Y."/>
        </authorList>
    </citation>
    <scope>NUCLEOTIDE SEQUENCE</scope>
    <source>
        <strain evidence="3">CGMCC 1.12214</strain>
    </source>
</reference>
<name>A0A917I771_9HYPH</name>
<dbReference type="Proteomes" id="UP000603912">
    <property type="component" value="Unassembled WGS sequence"/>
</dbReference>
<evidence type="ECO:0000313" key="4">
    <source>
        <dbReference type="Proteomes" id="UP000603912"/>
    </source>
</evidence>
<dbReference type="InterPro" id="IPR011991">
    <property type="entry name" value="ArsR-like_HTH"/>
</dbReference>
<keyword evidence="4" id="KW-1185">Reference proteome</keyword>
<dbReference type="Pfam" id="PF12840">
    <property type="entry name" value="HTH_20"/>
    <property type="match status" value="1"/>
</dbReference>
<feature type="region of interest" description="Disordered" evidence="1">
    <location>
        <begin position="1"/>
        <end position="26"/>
    </location>
</feature>
<dbReference type="CDD" id="cd00090">
    <property type="entry name" value="HTH_ARSR"/>
    <property type="match status" value="1"/>
</dbReference>
<dbReference type="AlphaFoldDB" id="A0A917I771"/>
<evidence type="ECO:0000259" key="2">
    <source>
        <dbReference type="SMART" id="SM00418"/>
    </source>
</evidence>
<organism evidence="3 4">
    <name type="scientific">Alsobacter metallidurans</name>
    <dbReference type="NCBI Taxonomy" id="340221"/>
    <lineage>
        <taxon>Bacteria</taxon>
        <taxon>Pseudomonadati</taxon>
        <taxon>Pseudomonadota</taxon>
        <taxon>Alphaproteobacteria</taxon>
        <taxon>Hyphomicrobiales</taxon>
        <taxon>Alsobacteraceae</taxon>
        <taxon>Alsobacter</taxon>
    </lineage>
</organism>
<dbReference type="InterPro" id="IPR016943">
    <property type="entry name" value="UCP030050_HTH"/>
</dbReference>
<proteinExistence type="predicted"/>
<protein>
    <submittedName>
        <fullName evidence="3">Transcriptional regulator</fullName>
    </submittedName>
</protein>
<dbReference type="SUPFAM" id="SSF46785">
    <property type="entry name" value="Winged helix' DNA-binding domain"/>
    <property type="match status" value="1"/>
</dbReference>
<dbReference type="Gene3D" id="1.10.10.10">
    <property type="entry name" value="Winged helix-like DNA-binding domain superfamily/Winged helix DNA-binding domain"/>
    <property type="match status" value="1"/>
</dbReference>
<feature type="domain" description="HTH arsR-type" evidence="2">
    <location>
        <begin position="44"/>
        <end position="115"/>
    </location>
</feature>
<dbReference type="InterPro" id="IPR036390">
    <property type="entry name" value="WH_DNA-bd_sf"/>
</dbReference>
<dbReference type="InterPro" id="IPR001845">
    <property type="entry name" value="HTH_ArsR_DNA-bd_dom"/>
</dbReference>